<dbReference type="SUPFAM" id="SSF55455">
    <property type="entry name" value="SRF-like"/>
    <property type="match status" value="1"/>
</dbReference>
<evidence type="ECO:0000259" key="6">
    <source>
        <dbReference type="PROSITE" id="PS50066"/>
    </source>
</evidence>
<dbReference type="GO" id="GO:0005634">
    <property type="term" value="C:nucleus"/>
    <property type="evidence" value="ECO:0007669"/>
    <property type="project" value="UniProtKB-SubCell"/>
</dbReference>
<keyword evidence="4" id="KW-0804">Transcription</keyword>
<gene>
    <name evidence="7" type="ORF">BT93_L1118</name>
</gene>
<dbReference type="Gene3D" id="3.40.1810.10">
    <property type="entry name" value="Transcription factor, MADS-box"/>
    <property type="match status" value="1"/>
</dbReference>
<dbReference type="GO" id="GO:0046983">
    <property type="term" value="F:protein dimerization activity"/>
    <property type="evidence" value="ECO:0007669"/>
    <property type="project" value="InterPro"/>
</dbReference>
<dbReference type="InterPro" id="IPR002100">
    <property type="entry name" value="TF_MADSbox"/>
</dbReference>
<dbReference type="Proteomes" id="UP000806378">
    <property type="component" value="Unassembled WGS sequence"/>
</dbReference>
<dbReference type="CDD" id="cd00120">
    <property type="entry name" value="MADS"/>
    <property type="match status" value="1"/>
</dbReference>
<evidence type="ECO:0000313" key="8">
    <source>
        <dbReference type="Proteomes" id="UP000806378"/>
    </source>
</evidence>
<proteinExistence type="predicted"/>
<dbReference type="Pfam" id="PF00319">
    <property type="entry name" value="SRF-TF"/>
    <property type="match status" value="1"/>
</dbReference>
<dbReference type="PANTHER" id="PTHR11945:SF725">
    <property type="entry name" value="AGAMOUS-LIKE 58-RELATED"/>
    <property type="match status" value="1"/>
</dbReference>
<evidence type="ECO:0000313" key="7">
    <source>
        <dbReference type="EMBL" id="KAF7852024.1"/>
    </source>
</evidence>
<dbReference type="EMBL" id="MU089521">
    <property type="protein sequence ID" value="KAF7852024.1"/>
    <property type="molecule type" value="Genomic_DNA"/>
</dbReference>
<comment type="caution">
    <text evidence="7">The sequence shown here is derived from an EMBL/GenBank/DDBJ whole genome shotgun (WGS) entry which is preliminary data.</text>
</comment>
<dbReference type="FunFam" id="3.40.1810.10:FF:000006">
    <property type="entry name" value="Agamous-like MADS-box protein AGL62"/>
    <property type="match status" value="1"/>
</dbReference>
<reference evidence="7" key="1">
    <citation type="submission" date="2020-05" db="EMBL/GenBank/DDBJ databases">
        <title>WGS assembly of Corymbia citriodora subspecies variegata.</title>
        <authorList>
            <person name="Barry K."/>
            <person name="Hundley H."/>
            <person name="Shu S."/>
            <person name="Jenkins J."/>
            <person name="Grimwood J."/>
            <person name="Baten A."/>
        </authorList>
    </citation>
    <scope>NUCLEOTIDE SEQUENCE</scope>
    <source>
        <strain evidence="7">CV2-018</strain>
    </source>
</reference>
<dbReference type="OrthoDB" id="1898716at2759"/>
<comment type="subcellular location">
    <subcellularLocation>
        <location evidence="1">Nucleus</location>
    </subcellularLocation>
</comment>
<dbReference type="InterPro" id="IPR036879">
    <property type="entry name" value="TF_MADSbox_sf"/>
</dbReference>
<evidence type="ECO:0000256" key="1">
    <source>
        <dbReference type="ARBA" id="ARBA00004123"/>
    </source>
</evidence>
<keyword evidence="8" id="KW-1185">Reference proteome</keyword>
<dbReference type="Gene3D" id="6.10.140.920">
    <property type="match status" value="1"/>
</dbReference>
<dbReference type="PANTHER" id="PTHR11945">
    <property type="entry name" value="MADS BOX PROTEIN"/>
    <property type="match status" value="1"/>
</dbReference>
<dbReference type="PRINTS" id="PR00404">
    <property type="entry name" value="MADSDOMAIN"/>
</dbReference>
<keyword evidence="2" id="KW-0805">Transcription regulation</keyword>
<evidence type="ECO:0000256" key="2">
    <source>
        <dbReference type="ARBA" id="ARBA00023015"/>
    </source>
</evidence>
<sequence>MAGRQTRGRQRVEMKLIENEDKRFISFSKRKSGIFKKASELVILCGAEVGVVVFSPAGNPFCFAQPSIDAVANRFLNRNPLPSERSLALVNSYHQVQINELSRQNDELINQIKVEKARGKVLKRLTEGKNDEAWWEAPLEERNLENLNQMRVRMEDLRRSLQRSINQRIRGEASTSFQGQGSN</sequence>
<dbReference type="Gramene" id="rna-gnl|WGS:JABURB|Cocit.L1118.1">
    <property type="protein sequence ID" value="cds-KAF7852024.1"/>
    <property type="gene ID" value="gene-BT93_L1118"/>
</dbReference>
<keyword evidence="3" id="KW-0238">DNA-binding</keyword>
<evidence type="ECO:0000256" key="5">
    <source>
        <dbReference type="ARBA" id="ARBA00023242"/>
    </source>
</evidence>
<dbReference type="PROSITE" id="PS50066">
    <property type="entry name" value="MADS_BOX_2"/>
    <property type="match status" value="1"/>
</dbReference>
<feature type="domain" description="MADS-box" evidence="6">
    <location>
        <begin position="7"/>
        <end position="67"/>
    </location>
</feature>
<protein>
    <recommendedName>
        <fullName evidence="6">MADS-box domain-containing protein</fullName>
    </recommendedName>
</protein>
<keyword evidence="5" id="KW-0539">Nucleus</keyword>
<name>A0A8T0CXZ5_CORYI</name>
<evidence type="ECO:0000256" key="4">
    <source>
        <dbReference type="ARBA" id="ARBA00023163"/>
    </source>
</evidence>
<dbReference type="SMART" id="SM00432">
    <property type="entry name" value="MADS"/>
    <property type="match status" value="1"/>
</dbReference>
<accession>A0A8T0CXZ5</accession>
<organism evidence="7 8">
    <name type="scientific">Corymbia citriodora subsp. variegata</name>
    <dbReference type="NCBI Taxonomy" id="360336"/>
    <lineage>
        <taxon>Eukaryota</taxon>
        <taxon>Viridiplantae</taxon>
        <taxon>Streptophyta</taxon>
        <taxon>Embryophyta</taxon>
        <taxon>Tracheophyta</taxon>
        <taxon>Spermatophyta</taxon>
        <taxon>Magnoliopsida</taxon>
        <taxon>eudicotyledons</taxon>
        <taxon>Gunneridae</taxon>
        <taxon>Pentapetalae</taxon>
        <taxon>rosids</taxon>
        <taxon>malvids</taxon>
        <taxon>Myrtales</taxon>
        <taxon>Myrtaceae</taxon>
        <taxon>Myrtoideae</taxon>
        <taxon>Eucalypteae</taxon>
        <taxon>Corymbia</taxon>
    </lineage>
</organism>
<dbReference type="AlphaFoldDB" id="A0A8T0CXZ5"/>
<dbReference type="GO" id="GO:0000981">
    <property type="term" value="F:DNA-binding transcription factor activity, RNA polymerase II-specific"/>
    <property type="evidence" value="ECO:0007669"/>
    <property type="project" value="TreeGrafter"/>
</dbReference>
<dbReference type="GO" id="GO:0000978">
    <property type="term" value="F:RNA polymerase II cis-regulatory region sequence-specific DNA binding"/>
    <property type="evidence" value="ECO:0007669"/>
    <property type="project" value="TreeGrafter"/>
</dbReference>
<evidence type="ECO:0000256" key="3">
    <source>
        <dbReference type="ARBA" id="ARBA00023125"/>
    </source>
</evidence>